<accession>A0A8H3H523</accession>
<proteinExistence type="predicted"/>
<evidence type="ECO:0000313" key="2">
    <source>
        <dbReference type="EMBL" id="CAE6485142.1"/>
    </source>
</evidence>
<dbReference type="Proteomes" id="UP000663861">
    <property type="component" value="Unassembled WGS sequence"/>
</dbReference>
<protein>
    <recommendedName>
        <fullName evidence="4">REJ domain-containing protein</fullName>
    </recommendedName>
</protein>
<dbReference type="AlphaFoldDB" id="A0A8H3H523"/>
<feature type="signal peptide" evidence="1">
    <location>
        <begin position="1"/>
        <end position="15"/>
    </location>
</feature>
<organism evidence="2 3">
    <name type="scientific">Rhizoctonia solani</name>
    <dbReference type="NCBI Taxonomy" id="456999"/>
    <lineage>
        <taxon>Eukaryota</taxon>
        <taxon>Fungi</taxon>
        <taxon>Dikarya</taxon>
        <taxon>Basidiomycota</taxon>
        <taxon>Agaricomycotina</taxon>
        <taxon>Agaricomycetes</taxon>
        <taxon>Cantharellales</taxon>
        <taxon>Ceratobasidiaceae</taxon>
        <taxon>Rhizoctonia</taxon>
    </lineage>
</organism>
<comment type="caution">
    <text evidence="2">The sequence shown here is derived from an EMBL/GenBank/DDBJ whole genome shotgun (WGS) entry which is preliminary data.</text>
</comment>
<evidence type="ECO:0008006" key="4">
    <source>
        <dbReference type="Google" id="ProtNLM"/>
    </source>
</evidence>
<name>A0A8H3H523_9AGAM</name>
<dbReference type="EMBL" id="CAJMWY010002215">
    <property type="protein sequence ID" value="CAE6485142.1"/>
    <property type="molecule type" value="Genomic_DNA"/>
</dbReference>
<feature type="non-terminal residue" evidence="2">
    <location>
        <position position="66"/>
    </location>
</feature>
<feature type="chain" id="PRO_5034315911" description="REJ domain-containing protein" evidence="1">
    <location>
        <begin position="16"/>
        <end position="66"/>
    </location>
</feature>
<keyword evidence="1" id="KW-0732">Signal</keyword>
<gene>
    <name evidence="2" type="ORF">RDB_LOCUS103677</name>
</gene>
<evidence type="ECO:0000256" key="1">
    <source>
        <dbReference type="SAM" id="SignalP"/>
    </source>
</evidence>
<reference evidence="2" key="1">
    <citation type="submission" date="2021-01" db="EMBL/GenBank/DDBJ databases">
        <authorList>
            <person name="Kaushik A."/>
        </authorList>
    </citation>
    <scope>NUCLEOTIDE SEQUENCE</scope>
    <source>
        <strain evidence="2">AG4-RS23</strain>
    </source>
</reference>
<evidence type="ECO:0000313" key="3">
    <source>
        <dbReference type="Proteomes" id="UP000663861"/>
    </source>
</evidence>
<sequence>MLFTPLLALATYAAAAPAGTSSSLSSAATAESSSSVATTTAGAVLPSPTVAYASDDLNGSYLDRYE</sequence>